<dbReference type="InterPro" id="IPR000868">
    <property type="entry name" value="Isochorismatase-like_dom"/>
</dbReference>
<comment type="pathway">
    <text evidence="5">Cofactor biosynthesis; nicotinate biosynthesis; nicotinate from nicotinamide: step 1/1.</text>
</comment>
<dbReference type="AlphaFoldDB" id="A0A1F5TRJ5"/>
<dbReference type="Pfam" id="PF00857">
    <property type="entry name" value="Isochorismatase"/>
    <property type="match status" value="1"/>
</dbReference>
<organism evidence="9 10">
    <name type="scientific">Candidatus Falkowbacteria bacterium RIFOXYD2_FULL_34_120</name>
    <dbReference type="NCBI Taxonomy" id="1798007"/>
    <lineage>
        <taxon>Bacteria</taxon>
        <taxon>Candidatus Falkowiibacteriota</taxon>
    </lineage>
</organism>
<dbReference type="PANTHER" id="PTHR11080:SF2">
    <property type="entry name" value="LD05707P"/>
    <property type="match status" value="1"/>
</dbReference>
<dbReference type="SUPFAM" id="SSF52499">
    <property type="entry name" value="Isochorismatase-like hydrolases"/>
    <property type="match status" value="1"/>
</dbReference>
<evidence type="ECO:0000256" key="2">
    <source>
        <dbReference type="ARBA" id="ARBA00022642"/>
    </source>
</evidence>
<dbReference type="EC" id="3.5.1.19" evidence="6"/>
<sequence length="215" mass="23818">MTLYVKKEKTASFDVDPQNCFTDVCPDELPVPGGTDIVDELNTQAKKAKIRIVSKEAHPPNAKWIADDDNPQFSAIDGENMDIRWNAHGIVGTKGFKLIKGLPAESEYNFIAYKGIEPDMHPYGACYHDFAEKMSTGAIEVLKENNIETLILGGLATDYCVKMTVLQLLKAGFKVIVNLAACRGIDEKTVKTAIKEMEKKGATFVKNSQEIKNIY</sequence>
<evidence type="ECO:0000256" key="6">
    <source>
        <dbReference type="ARBA" id="ARBA00039017"/>
    </source>
</evidence>
<keyword evidence="3" id="KW-0479">Metal-binding</keyword>
<dbReference type="Proteomes" id="UP000177579">
    <property type="component" value="Unassembled WGS sequence"/>
</dbReference>
<reference evidence="9 10" key="1">
    <citation type="journal article" date="2016" name="Nat. Commun.">
        <title>Thousands of microbial genomes shed light on interconnected biogeochemical processes in an aquifer system.</title>
        <authorList>
            <person name="Anantharaman K."/>
            <person name="Brown C.T."/>
            <person name="Hug L.A."/>
            <person name="Sharon I."/>
            <person name="Castelle C.J."/>
            <person name="Probst A.J."/>
            <person name="Thomas B.C."/>
            <person name="Singh A."/>
            <person name="Wilkins M.J."/>
            <person name="Karaoz U."/>
            <person name="Brodie E.L."/>
            <person name="Williams K.H."/>
            <person name="Hubbard S.S."/>
            <person name="Banfield J.F."/>
        </authorList>
    </citation>
    <scope>NUCLEOTIDE SEQUENCE [LARGE SCALE GENOMIC DNA]</scope>
</reference>
<evidence type="ECO:0000256" key="5">
    <source>
        <dbReference type="ARBA" id="ARBA00037900"/>
    </source>
</evidence>
<protein>
    <recommendedName>
        <fullName evidence="6">nicotinamidase</fullName>
        <ecNumber evidence="6">3.5.1.19</ecNumber>
    </recommendedName>
    <alternativeName>
        <fullName evidence="7">Nicotinamide deamidase</fullName>
    </alternativeName>
</protein>
<dbReference type="Gene3D" id="3.40.50.850">
    <property type="entry name" value="Isochorismatase-like"/>
    <property type="match status" value="1"/>
</dbReference>
<dbReference type="PANTHER" id="PTHR11080">
    <property type="entry name" value="PYRAZINAMIDASE/NICOTINAMIDASE"/>
    <property type="match status" value="1"/>
</dbReference>
<evidence type="ECO:0000256" key="7">
    <source>
        <dbReference type="ARBA" id="ARBA00043224"/>
    </source>
</evidence>
<feature type="domain" description="Isochorismatase-like" evidence="8">
    <location>
        <begin position="15"/>
        <end position="205"/>
    </location>
</feature>
<gene>
    <name evidence="9" type="ORF">A2531_02765</name>
</gene>
<evidence type="ECO:0000256" key="3">
    <source>
        <dbReference type="ARBA" id="ARBA00022723"/>
    </source>
</evidence>
<evidence type="ECO:0000256" key="4">
    <source>
        <dbReference type="ARBA" id="ARBA00022801"/>
    </source>
</evidence>
<evidence type="ECO:0000256" key="1">
    <source>
        <dbReference type="ARBA" id="ARBA00006336"/>
    </source>
</evidence>
<dbReference type="GO" id="GO:0019363">
    <property type="term" value="P:pyridine nucleotide biosynthetic process"/>
    <property type="evidence" value="ECO:0007669"/>
    <property type="project" value="UniProtKB-KW"/>
</dbReference>
<evidence type="ECO:0000313" key="9">
    <source>
        <dbReference type="EMBL" id="OGF41585.1"/>
    </source>
</evidence>
<dbReference type="EMBL" id="MFGO01000008">
    <property type="protein sequence ID" value="OGF41585.1"/>
    <property type="molecule type" value="Genomic_DNA"/>
</dbReference>
<dbReference type="GO" id="GO:0046872">
    <property type="term" value="F:metal ion binding"/>
    <property type="evidence" value="ECO:0007669"/>
    <property type="project" value="UniProtKB-KW"/>
</dbReference>
<comment type="similarity">
    <text evidence="1">Belongs to the isochorismatase family.</text>
</comment>
<proteinExistence type="inferred from homology"/>
<evidence type="ECO:0000313" key="10">
    <source>
        <dbReference type="Proteomes" id="UP000177579"/>
    </source>
</evidence>
<keyword evidence="4" id="KW-0378">Hydrolase</keyword>
<comment type="caution">
    <text evidence="9">The sequence shown here is derived from an EMBL/GenBank/DDBJ whole genome shotgun (WGS) entry which is preliminary data.</text>
</comment>
<accession>A0A1F5TRJ5</accession>
<dbReference type="GO" id="GO:0008936">
    <property type="term" value="F:nicotinamidase activity"/>
    <property type="evidence" value="ECO:0007669"/>
    <property type="project" value="UniProtKB-EC"/>
</dbReference>
<dbReference type="InterPro" id="IPR052347">
    <property type="entry name" value="Isochorismatase_Nicotinamidase"/>
</dbReference>
<name>A0A1F5TRJ5_9BACT</name>
<evidence type="ECO:0000259" key="8">
    <source>
        <dbReference type="Pfam" id="PF00857"/>
    </source>
</evidence>
<dbReference type="InterPro" id="IPR036380">
    <property type="entry name" value="Isochorismatase-like_sf"/>
</dbReference>
<keyword evidence="2" id="KW-0662">Pyridine nucleotide biosynthesis</keyword>